<dbReference type="InterPro" id="IPR029062">
    <property type="entry name" value="Class_I_gatase-like"/>
</dbReference>
<proteinExistence type="predicted"/>
<keyword evidence="2" id="KW-1185">Reference proteome</keyword>
<dbReference type="Gene3D" id="3.20.20.80">
    <property type="entry name" value="Glycosidases"/>
    <property type="match status" value="1"/>
</dbReference>
<sequence length="685" mass="77879">MDFLEETGAGTFQPVDKLSHPNLSKTPDLPFIPNRAASWWCTIEDLQWSQKAIIDKIKRRAAAFAEAKIDTAINFGFHVRFDFSNYFGQLHGYYANVCNELHRYGIKFMDHYSCNHVERPRGNAEFRALHKNNRHGVLLFDDPIAAAYAQYEGHFFKDICEVDVRDGSRGYSPTYQFEIFCHNNPSFLDMHTKYLQRLMREVPFDGIEVDDMCDYGGPTTCRCKYCQERFKKDYGHELPPFSDKTFFGDTSKSMLFWGNYENPVFRDWMRMKSDVVADHVKMIKSIIGPKPLMTCCSGTGPVILNVLALNLEKMAPYLDFFMLENGGININTVNWVHRDAEAMQQKDIADKRGNAVPLALCYSTYTAGGYLGWGLSRFWGVGSWNSTVTQNLEEDPADAMEIEDIVSPYNNWELRYSNLNYRDGKDLVEVRLVNNSFCRDNGWRGKDKLEHWDKARAWSARLVENNVGYRFVRAEELSDAAALSKENTPLILDSIGCVSDRQLKAIKSYLSKSGTAWLTLPFGTHDEKGFKRIAPLSDELIHGQYKNLLIIDANSKQDPLKKLISEGKFNPVLRQLSGDTRWAVRIRLHNNKPVIHFMNRALVAVPHPTAKINTGTPLLKDITSAITDNDLKYEVDTYKVPLSALSVASPELGGQQRMVSVLNTKNGHSTICINLDGIKAYAVAQ</sequence>
<dbReference type="RefSeq" id="WP_194104871.1">
    <property type="nucleotide sequence ID" value="NZ_JADFFM010000001.1"/>
</dbReference>
<name>A0ABR9XDJ0_9SPHI</name>
<dbReference type="CDD" id="cd03143">
    <property type="entry name" value="A4_beta-galactosidase_middle_domain"/>
    <property type="match status" value="1"/>
</dbReference>
<comment type="caution">
    <text evidence="1">The sequence shown here is derived from an EMBL/GenBank/DDBJ whole genome shotgun (WGS) entry which is preliminary data.</text>
</comment>
<evidence type="ECO:0000313" key="1">
    <source>
        <dbReference type="EMBL" id="MBE9665462.1"/>
    </source>
</evidence>
<dbReference type="SUPFAM" id="SSF51445">
    <property type="entry name" value="(Trans)glycosidases"/>
    <property type="match status" value="1"/>
</dbReference>
<protein>
    <submittedName>
        <fullName evidence="1">Uncharacterized protein</fullName>
    </submittedName>
</protein>
<dbReference type="EMBL" id="JADFFM010000001">
    <property type="protein sequence ID" value="MBE9665462.1"/>
    <property type="molecule type" value="Genomic_DNA"/>
</dbReference>
<organism evidence="1 2">
    <name type="scientific">Mucilaginibacter boryungensis</name>
    <dbReference type="NCBI Taxonomy" id="768480"/>
    <lineage>
        <taxon>Bacteria</taxon>
        <taxon>Pseudomonadati</taxon>
        <taxon>Bacteroidota</taxon>
        <taxon>Sphingobacteriia</taxon>
        <taxon>Sphingobacteriales</taxon>
        <taxon>Sphingobacteriaceae</taxon>
        <taxon>Mucilaginibacter</taxon>
    </lineage>
</organism>
<dbReference type="Proteomes" id="UP000632774">
    <property type="component" value="Unassembled WGS sequence"/>
</dbReference>
<gene>
    <name evidence="1" type="ORF">IRJ18_03755</name>
</gene>
<dbReference type="InterPro" id="IPR017853">
    <property type="entry name" value="GH"/>
</dbReference>
<evidence type="ECO:0000313" key="2">
    <source>
        <dbReference type="Proteomes" id="UP000632774"/>
    </source>
</evidence>
<accession>A0ABR9XDJ0</accession>
<reference evidence="1 2" key="1">
    <citation type="submission" date="2020-10" db="EMBL/GenBank/DDBJ databases">
        <title>Mucilaginibacter mali sp. nov., isolated from rhizosphere soil of apple orchard.</title>
        <authorList>
            <person name="Lee J.-S."/>
            <person name="Kim H.S."/>
            <person name="Kim J.-S."/>
        </authorList>
    </citation>
    <scope>NUCLEOTIDE SEQUENCE [LARGE SCALE GENOMIC DNA]</scope>
    <source>
        <strain evidence="1 2">KCTC 23157</strain>
    </source>
</reference>
<dbReference type="Gene3D" id="3.40.50.880">
    <property type="match status" value="1"/>
</dbReference>